<dbReference type="Gene3D" id="3.90.980.10">
    <property type="entry name" value="DNA primase, catalytic core, N-terminal domain"/>
    <property type="match status" value="1"/>
</dbReference>
<dbReference type="EMBL" id="VIWO01000004">
    <property type="protein sequence ID" value="TWF40344.1"/>
    <property type="molecule type" value="Genomic_DNA"/>
</dbReference>
<evidence type="ECO:0000313" key="6">
    <source>
        <dbReference type="Proteomes" id="UP000320811"/>
    </source>
</evidence>
<dbReference type="InterPro" id="IPR037068">
    <property type="entry name" value="DNA_primase_core_N_sf"/>
</dbReference>
<dbReference type="InterPro" id="IPR036977">
    <property type="entry name" value="DNA_primase_Znf_CHC2"/>
</dbReference>
<dbReference type="SUPFAM" id="SSF57783">
    <property type="entry name" value="Zinc beta-ribbon"/>
    <property type="match status" value="1"/>
</dbReference>
<dbReference type="GO" id="GO:0005737">
    <property type="term" value="C:cytoplasm"/>
    <property type="evidence" value="ECO:0007669"/>
    <property type="project" value="TreeGrafter"/>
</dbReference>
<dbReference type="PANTHER" id="PTHR30313:SF2">
    <property type="entry name" value="DNA PRIMASE"/>
    <property type="match status" value="1"/>
</dbReference>
<keyword evidence="3" id="KW-0862">Zinc</keyword>
<evidence type="ECO:0000256" key="2">
    <source>
        <dbReference type="ARBA" id="ARBA00022771"/>
    </source>
</evidence>
<dbReference type="GO" id="GO:0006269">
    <property type="term" value="P:DNA replication, synthesis of primer"/>
    <property type="evidence" value="ECO:0007669"/>
    <property type="project" value="TreeGrafter"/>
</dbReference>
<accession>A0A561PQD9</accession>
<evidence type="ECO:0000259" key="4">
    <source>
        <dbReference type="SMART" id="SM00400"/>
    </source>
</evidence>
<evidence type="ECO:0000256" key="3">
    <source>
        <dbReference type="ARBA" id="ARBA00022833"/>
    </source>
</evidence>
<dbReference type="RefSeq" id="WP_145670330.1">
    <property type="nucleotide sequence ID" value="NZ_VIWO01000004.1"/>
</dbReference>
<dbReference type="Gene3D" id="3.40.1360.10">
    <property type="match status" value="1"/>
</dbReference>
<keyword evidence="6" id="KW-1185">Reference proteome</keyword>
<reference evidence="5 6" key="1">
    <citation type="submission" date="2019-06" db="EMBL/GenBank/DDBJ databases">
        <title>Sorghum-associated microbial communities from plants grown in Nebraska, USA.</title>
        <authorList>
            <person name="Schachtman D."/>
        </authorList>
    </citation>
    <scope>NUCLEOTIDE SEQUENCE [LARGE SCALE GENOMIC DNA]</scope>
    <source>
        <strain evidence="5 6">1209</strain>
    </source>
</reference>
<dbReference type="Pfam" id="PF13155">
    <property type="entry name" value="Toprim_2"/>
    <property type="match status" value="1"/>
</dbReference>
<keyword evidence="2" id="KW-0863">Zinc-finger</keyword>
<dbReference type="GO" id="GO:0008270">
    <property type="term" value="F:zinc ion binding"/>
    <property type="evidence" value="ECO:0007669"/>
    <property type="project" value="UniProtKB-KW"/>
</dbReference>
<keyword evidence="1" id="KW-0479">Metal-binding</keyword>
<evidence type="ECO:0000256" key="1">
    <source>
        <dbReference type="ARBA" id="ARBA00022723"/>
    </source>
</evidence>
<dbReference type="GO" id="GO:0003677">
    <property type="term" value="F:DNA binding"/>
    <property type="evidence" value="ECO:0007669"/>
    <property type="project" value="InterPro"/>
</dbReference>
<dbReference type="InterPro" id="IPR034154">
    <property type="entry name" value="TOPRIM_DnaG/twinkle"/>
</dbReference>
<sequence length="890" mass="100500">MNIQEIKQQLTLSSVLQHYGLKPDKHLRLHCPFHDDKTPSLQVYYKTHTCYCFSSNCKTHGKALDVIDFVMHQESCSKHEAIQRCKQLIGVPISAARIPSSPGVAILGHMFTYFRNAVHNSRPAQDYIRSRGLDATVLEIGYNTAQFHHGNRRDEMLISSCVEVGLLSPWGTNNRDGGQAYKAFAKYCIVFALRDRSNQVSGFYFRSTVNDDEQKHFYLKDRKGLYPGYPTAEAQRLILTEAIIDAATLLQQSAITKEYSVLSCYGTNGFTPEHWAAVKSLSGLQEIIFAFDSDEAGNRAVAKYAGQLREQLPHVIVSTLDLPVGEDINSMALSHEPDLFVHLLSERKDFFLSSEKTTPEPLPVAALKVPSPGLDTANPYKLSYSTDHAFYYVQGGISKQLDSMKVTLVVERKDNSQKSRNKLDLYEDKQVDKVSREVSEKLLLDKTLLEADLYRLTDLLDGYREKDLIKPVEGSGTGVYPLTLQERSAAEAFLKAPDLIGRLNDQLGMTGIVGEETNRLFLLLIAISYKMPETLHALIQGSSGSGKTRLLKQISDCIPQEKVTKLTRVSDKVLYNYPEHYFINRLLCLEDIDGLSEEAEFAFRELQSNGELNSATSIKLDNGQITSGQKTVKGPIASLACTTRGEIYEDNMSRVFLLAVDESSEQTSCIISYQNAKASGQIDSKQEQTTKCFIQNIVRCLEVCQVINPYASKLQLPPDAHKIRRLNDLFLNFVKMITLVHQYQRKKDSKGRLITEISDLEAAIDIMFDSIVLKVDELDGSLRQFFEQLKSWLQQQHGDQYQSAVFGLREVRQSLKFSKTQVFRYAGDLTRLEYIQICGGHINKGFTYKLSYCDNYQLLRERIRNYLTSQIQSIRVSAQDGTLEPSPVLK</sequence>
<dbReference type="InterPro" id="IPR002694">
    <property type="entry name" value="Znf_CHC2"/>
</dbReference>
<dbReference type="InterPro" id="IPR027417">
    <property type="entry name" value="P-loop_NTPase"/>
</dbReference>
<dbReference type="Gene3D" id="3.90.580.10">
    <property type="entry name" value="Zinc finger, CHC2-type domain"/>
    <property type="match status" value="1"/>
</dbReference>
<gene>
    <name evidence="5" type="ORF">FHW36_10426</name>
</gene>
<dbReference type="SUPFAM" id="SSF52540">
    <property type="entry name" value="P-loop containing nucleoside triphosphate hydrolases"/>
    <property type="match status" value="1"/>
</dbReference>
<dbReference type="CDD" id="cd01029">
    <property type="entry name" value="TOPRIM_primases"/>
    <property type="match status" value="1"/>
</dbReference>
<dbReference type="PANTHER" id="PTHR30313">
    <property type="entry name" value="DNA PRIMASE"/>
    <property type="match status" value="1"/>
</dbReference>
<organism evidence="5 6">
    <name type="scientific">Chitinophaga polysaccharea</name>
    <dbReference type="NCBI Taxonomy" id="1293035"/>
    <lineage>
        <taxon>Bacteria</taxon>
        <taxon>Pseudomonadati</taxon>
        <taxon>Bacteroidota</taxon>
        <taxon>Chitinophagia</taxon>
        <taxon>Chitinophagales</taxon>
        <taxon>Chitinophagaceae</taxon>
        <taxon>Chitinophaga</taxon>
    </lineage>
</organism>
<comment type="caution">
    <text evidence="5">The sequence shown here is derived from an EMBL/GenBank/DDBJ whole genome shotgun (WGS) entry which is preliminary data.</text>
</comment>
<dbReference type="AlphaFoldDB" id="A0A561PQD9"/>
<dbReference type="SMART" id="SM00400">
    <property type="entry name" value="ZnF_CHCC"/>
    <property type="match status" value="1"/>
</dbReference>
<dbReference type="SUPFAM" id="SSF56731">
    <property type="entry name" value="DNA primase core"/>
    <property type="match status" value="1"/>
</dbReference>
<feature type="domain" description="Zinc finger CHC2-type" evidence="4">
    <location>
        <begin position="31"/>
        <end position="86"/>
    </location>
</feature>
<protein>
    <submittedName>
        <fullName evidence="5">Toprim domain-containing protein</fullName>
    </submittedName>
</protein>
<dbReference type="OrthoDB" id="9804281at2"/>
<dbReference type="Proteomes" id="UP000320811">
    <property type="component" value="Unassembled WGS sequence"/>
</dbReference>
<dbReference type="InterPro" id="IPR050219">
    <property type="entry name" value="DnaG_primase"/>
</dbReference>
<name>A0A561PQD9_9BACT</name>
<dbReference type="Pfam" id="PF01807">
    <property type="entry name" value="Zn_ribbon_DnaG"/>
    <property type="match status" value="1"/>
</dbReference>
<dbReference type="GO" id="GO:0003899">
    <property type="term" value="F:DNA-directed RNA polymerase activity"/>
    <property type="evidence" value="ECO:0007669"/>
    <property type="project" value="InterPro"/>
</dbReference>
<proteinExistence type="predicted"/>
<evidence type="ECO:0000313" key="5">
    <source>
        <dbReference type="EMBL" id="TWF40344.1"/>
    </source>
</evidence>